<dbReference type="AlphaFoldDB" id="A0AAV9XE31"/>
<evidence type="ECO:0000313" key="1">
    <source>
        <dbReference type="EMBL" id="KAK6539826.1"/>
    </source>
</evidence>
<name>A0AAV9XE31_9PEZI</name>
<sequence length="530" mass="59812">METEFYDKLLHCISNFHSLQTIALVVLFNFLNDYEPAQKFAAERGCVNSLLSILKETFDGPSNVPEYTLKCLELVIRPDTQPNEFPEESIIPLLELANNPSTTFGLFQTAFSCLALYLRGESSKIYISQSLSMQKFLALMFRLQHWEDITGARGQSVVEEDDREDVSSFIRKGRNTIFTAVSDASASTSFQINYPIHSTFMDQVRELLISQDINHIVCAALILGNVARDTESCRILADDYQVHLSLCSILKEQTQVGALHAAGGALKNMVVGYPSLRENIVEAGVLEHCQKFYLATVMIEVQHMGLSLVRLLLATSPSNVARLLEYDPRISPLAQIFDLYETNTEAPIRVEVGRIVASILRETAKRPIESSQKETLWQRIFQMCPRFIHPVIQMTTLEKWPVVASEGWFALALFAQYQEGANVLAELVFPRDFYQALTKVMSTSETVPEKTSDTLLVSDSEETIGGTKEQQKKDKDNVYIFLSEFLRNTVSITKPSNLVNFVIRLETDITIDHEHRHLKLTSNEKGCSNC</sequence>
<accession>A0AAV9XE31</accession>
<dbReference type="GO" id="GO:0005085">
    <property type="term" value="F:guanyl-nucleotide exchange factor activity"/>
    <property type="evidence" value="ECO:0007669"/>
    <property type="project" value="InterPro"/>
</dbReference>
<keyword evidence="2" id="KW-1185">Reference proteome</keyword>
<dbReference type="PANTHER" id="PTHR10957">
    <property type="entry name" value="RAP1 GTPASE-GDP DISSOCIATION STIMULATOR 1"/>
    <property type="match status" value="1"/>
</dbReference>
<evidence type="ECO:0008006" key="3">
    <source>
        <dbReference type="Google" id="ProtNLM"/>
    </source>
</evidence>
<dbReference type="Gene3D" id="1.25.10.10">
    <property type="entry name" value="Leucine-rich Repeat Variant"/>
    <property type="match status" value="1"/>
</dbReference>
<comment type="caution">
    <text evidence="1">The sequence shown here is derived from an EMBL/GenBank/DDBJ whole genome shotgun (WGS) entry which is preliminary data.</text>
</comment>
<dbReference type="Proteomes" id="UP001365542">
    <property type="component" value="Unassembled WGS sequence"/>
</dbReference>
<gene>
    <name evidence="1" type="ORF">TWF694_008672</name>
</gene>
<dbReference type="SUPFAM" id="SSF48371">
    <property type="entry name" value="ARM repeat"/>
    <property type="match status" value="1"/>
</dbReference>
<evidence type="ECO:0000313" key="2">
    <source>
        <dbReference type="Proteomes" id="UP001365542"/>
    </source>
</evidence>
<protein>
    <recommendedName>
        <fullName evidence="3">26S proteasome non-ATPase regulatory subunit 5</fullName>
    </recommendedName>
</protein>
<reference evidence="1 2" key="1">
    <citation type="submission" date="2019-10" db="EMBL/GenBank/DDBJ databases">
        <authorList>
            <person name="Palmer J.M."/>
        </authorList>
    </citation>
    <scope>NUCLEOTIDE SEQUENCE [LARGE SCALE GENOMIC DNA]</scope>
    <source>
        <strain evidence="1 2">TWF694</strain>
    </source>
</reference>
<dbReference type="InterPro" id="IPR040144">
    <property type="entry name" value="RAP1GDS1"/>
</dbReference>
<dbReference type="EMBL" id="JAVHJO010000005">
    <property type="protein sequence ID" value="KAK6539826.1"/>
    <property type="molecule type" value="Genomic_DNA"/>
</dbReference>
<organism evidence="1 2">
    <name type="scientific">Orbilia ellipsospora</name>
    <dbReference type="NCBI Taxonomy" id="2528407"/>
    <lineage>
        <taxon>Eukaryota</taxon>
        <taxon>Fungi</taxon>
        <taxon>Dikarya</taxon>
        <taxon>Ascomycota</taxon>
        <taxon>Pezizomycotina</taxon>
        <taxon>Orbiliomycetes</taxon>
        <taxon>Orbiliales</taxon>
        <taxon>Orbiliaceae</taxon>
        <taxon>Orbilia</taxon>
    </lineage>
</organism>
<dbReference type="InterPro" id="IPR016024">
    <property type="entry name" value="ARM-type_fold"/>
</dbReference>
<proteinExistence type="predicted"/>
<dbReference type="InterPro" id="IPR011989">
    <property type="entry name" value="ARM-like"/>
</dbReference>